<dbReference type="PRINTS" id="PR00385">
    <property type="entry name" value="P450"/>
</dbReference>
<gene>
    <name evidence="5" type="ORF">FA10DRAFT_267051</name>
</gene>
<dbReference type="OrthoDB" id="1470350at2759"/>
<keyword evidence="2" id="KW-0560">Oxidoreductase</keyword>
<dbReference type="AlphaFoldDB" id="A0A316YN14"/>
<keyword evidence="4" id="KW-1133">Transmembrane helix</keyword>
<keyword evidence="3" id="KW-0479">Metal-binding</keyword>
<sequence length="552" mass="61753">MDIIRTSASHLSEHATLYVGAVSSLLLYAVYKAILYPRFFSPMRSYPGPQTHWLFGNVFDILGSEPGRSYMEWHKQYGPVIRTIAPFPGYENISFTSYSALKTILVDRAYDFPKPSYLRDLLGIAAGYGLLTLEGSEHQELRRWMNPAFRLNFLHEHFDIYHKPISSLVDIVSNDIKSNESKDGKVFEVTKLINSCLMDIICLTAFGYECDSLHNEDQPLANAYHSLVNLQNLPNLLTFFGVVTLPGGARIAKSAVRSSWVGPLLTRLNDLTGNTFLGPIASFVRNMRQVNVISQQLLNEKLSEAHQLQKAGNSLDGGKIDVLSLMVKASLDKDSPYKMDGEALSSQMLTFLGAGHETTASGAAWALWELASHRSIQEKLRKECQELIARNSTPGYQDIKHLRYLNNFVQEVMRLRPPTPQTARQAAKDSMVDGVFVPKGTGVFIASRVVNEDEKIWGSDAHEFNPDRWDALPEKYDSTFSMLTFIAGPHHCIGRNMAIMELKALLCVLVANFDFTPAQATPKETSAITMKPEGGLYLRLKRLNPADVLTQQ</sequence>
<dbReference type="GeneID" id="37043676"/>
<comment type="cofactor">
    <cofactor evidence="3">
        <name>heme</name>
        <dbReference type="ChEBI" id="CHEBI:30413"/>
    </cofactor>
</comment>
<dbReference type="Pfam" id="PF00067">
    <property type="entry name" value="p450"/>
    <property type="match status" value="1"/>
</dbReference>
<dbReference type="InterPro" id="IPR036396">
    <property type="entry name" value="Cyt_P450_sf"/>
</dbReference>
<keyword evidence="4" id="KW-0472">Membrane</keyword>
<evidence type="ECO:0000256" key="4">
    <source>
        <dbReference type="SAM" id="Phobius"/>
    </source>
</evidence>
<dbReference type="GO" id="GO:0005506">
    <property type="term" value="F:iron ion binding"/>
    <property type="evidence" value="ECO:0007669"/>
    <property type="project" value="InterPro"/>
</dbReference>
<keyword evidence="4" id="KW-0812">Transmembrane</keyword>
<keyword evidence="3" id="KW-0408">Iron</keyword>
<dbReference type="PANTHER" id="PTHR24305:SF166">
    <property type="entry name" value="CYTOCHROME P450 12A4, MITOCHONDRIAL-RELATED"/>
    <property type="match status" value="1"/>
</dbReference>
<name>A0A316YN14_9BASI</name>
<evidence type="ECO:0000256" key="2">
    <source>
        <dbReference type="ARBA" id="ARBA00023002"/>
    </source>
</evidence>
<organism evidence="5 6">
    <name type="scientific">Acaromyces ingoldii</name>
    <dbReference type="NCBI Taxonomy" id="215250"/>
    <lineage>
        <taxon>Eukaryota</taxon>
        <taxon>Fungi</taxon>
        <taxon>Dikarya</taxon>
        <taxon>Basidiomycota</taxon>
        <taxon>Ustilaginomycotina</taxon>
        <taxon>Exobasidiomycetes</taxon>
        <taxon>Exobasidiales</taxon>
        <taxon>Cryptobasidiaceae</taxon>
        <taxon>Acaromyces</taxon>
    </lineage>
</organism>
<dbReference type="PRINTS" id="PR00463">
    <property type="entry name" value="EP450I"/>
</dbReference>
<evidence type="ECO:0000313" key="5">
    <source>
        <dbReference type="EMBL" id="PWN90601.1"/>
    </source>
</evidence>
<dbReference type="InterPro" id="IPR001128">
    <property type="entry name" value="Cyt_P450"/>
</dbReference>
<dbReference type="SUPFAM" id="SSF48264">
    <property type="entry name" value="Cytochrome P450"/>
    <property type="match status" value="1"/>
</dbReference>
<dbReference type="GO" id="GO:0020037">
    <property type="term" value="F:heme binding"/>
    <property type="evidence" value="ECO:0007669"/>
    <property type="project" value="InterPro"/>
</dbReference>
<dbReference type="InParanoid" id="A0A316YN14"/>
<dbReference type="GO" id="GO:0016705">
    <property type="term" value="F:oxidoreductase activity, acting on paired donors, with incorporation or reduction of molecular oxygen"/>
    <property type="evidence" value="ECO:0007669"/>
    <property type="project" value="InterPro"/>
</dbReference>
<evidence type="ECO:0000256" key="3">
    <source>
        <dbReference type="PIRSR" id="PIRSR602401-1"/>
    </source>
</evidence>
<dbReference type="Proteomes" id="UP000245768">
    <property type="component" value="Unassembled WGS sequence"/>
</dbReference>
<keyword evidence="3" id="KW-0349">Heme</keyword>
<proteinExistence type="inferred from homology"/>
<dbReference type="Gene3D" id="1.10.630.10">
    <property type="entry name" value="Cytochrome P450"/>
    <property type="match status" value="1"/>
</dbReference>
<feature type="transmembrane region" description="Helical" evidence="4">
    <location>
        <begin position="15"/>
        <end position="35"/>
    </location>
</feature>
<dbReference type="InterPro" id="IPR002401">
    <property type="entry name" value="Cyt_P450_E_grp-I"/>
</dbReference>
<accession>A0A316YN14</accession>
<evidence type="ECO:0000256" key="1">
    <source>
        <dbReference type="ARBA" id="ARBA00010617"/>
    </source>
</evidence>
<keyword evidence="6" id="KW-1185">Reference proteome</keyword>
<protein>
    <submittedName>
        <fullName evidence="5">Cytochrome P450</fullName>
    </submittedName>
</protein>
<evidence type="ECO:0000313" key="6">
    <source>
        <dbReference type="Proteomes" id="UP000245768"/>
    </source>
</evidence>
<comment type="similarity">
    <text evidence="1">Belongs to the cytochrome P450 family.</text>
</comment>
<dbReference type="InterPro" id="IPR050121">
    <property type="entry name" value="Cytochrome_P450_monoxygenase"/>
</dbReference>
<feature type="binding site" description="axial binding residue" evidence="3">
    <location>
        <position position="492"/>
    </location>
    <ligand>
        <name>heme</name>
        <dbReference type="ChEBI" id="CHEBI:30413"/>
    </ligand>
    <ligandPart>
        <name>Fe</name>
        <dbReference type="ChEBI" id="CHEBI:18248"/>
    </ligandPart>
</feature>
<dbReference type="EMBL" id="KZ819636">
    <property type="protein sequence ID" value="PWN90601.1"/>
    <property type="molecule type" value="Genomic_DNA"/>
</dbReference>
<dbReference type="PANTHER" id="PTHR24305">
    <property type="entry name" value="CYTOCHROME P450"/>
    <property type="match status" value="1"/>
</dbReference>
<dbReference type="STRING" id="215250.A0A316YN14"/>
<dbReference type="RefSeq" id="XP_025377799.1">
    <property type="nucleotide sequence ID" value="XM_025521760.1"/>
</dbReference>
<dbReference type="GO" id="GO:0004497">
    <property type="term" value="F:monooxygenase activity"/>
    <property type="evidence" value="ECO:0007669"/>
    <property type="project" value="InterPro"/>
</dbReference>
<reference evidence="5 6" key="1">
    <citation type="journal article" date="2018" name="Mol. Biol. Evol.">
        <title>Broad Genomic Sampling Reveals a Smut Pathogenic Ancestry of the Fungal Clade Ustilaginomycotina.</title>
        <authorList>
            <person name="Kijpornyongpan T."/>
            <person name="Mondo S.J."/>
            <person name="Barry K."/>
            <person name="Sandor L."/>
            <person name="Lee J."/>
            <person name="Lipzen A."/>
            <person name="Pangilinan J."/>
            <person name="LaButti K."/>
            <person name="Hainaut M."/>
            <person name="Henrissat B."/>
            <person name="Grigoriev I.V."/>
            <person name="Spatafora J.W."/>
            <person name="Aime M.C."/>
        </authorList>
    </citation>
    <scope>NUCLEOTIDE SEQUENCE [LARGE SCALE GENOMIC DNA]</scope>
    <source>
        <strain evidence="5 6">MCA 4198</strain>
    </source>
</reference>